<dbReference type="NCBIfam" id="TIGR00858">
    <property type="entry name" value="bioF"/>
    <property type="match status" value="1"/>
</dbReference>
<dbReference type="InterPro" id="IPR015424">
    <property type="entry name" value="PyrdxlP-dep_Trfase"/>
</dbReference>
<dbReference type="UniPathway" id="UPA00078"/>
<keyword evidence="7" id="KW-0093">Biotin biosynthesis</keyword>
<dbReference type="FunFam" id="3.40.640.10:FF:000006">
    <property type="entry name" value="5-aminolevulinate synthase, mitochondrial"/>
    <property type="match status" value="1"/>
</dbReference>
<dbReference type="SUPFAM" id="SSF53383">
    <property type="entry name" value="PLP-dependent transferases"/>
    <property type="match status" value="1"/>
</dbReference>
<comment type="subunit">
    <text evidence="4">Homodimer.</text>
</comment>
<dbReference type="PANTHER" id="PTHR13693">
    <property type="entry name" value="CLASS II AMINOTRANSFERASE/8-AMINO-7-OXONONANOATE SYNTHASE"/>
    <property type="match status" value="1"/>
</dbReference>
<evidence type="ECO:0000256" key="9">
    <source>
        <dbReference type="ARBA" id="ARBA00047715"/>
    </source>
</evidence>
<dbReference type="PANTHER" id="PTHR13693:SF100">
    <property type="entry name" value="8-AMINO-7-OXONONANOATE SYNTHASE"/>
    <property type="match status" value="1"/>
</dbReference>
<dbReference type="PROSITE" id="PS00599">
    <property type="entry name" value="AA_TRANSFER_CLASS_2"/>
    <property type="match status" value="1"/>
</dbReference>
<dbReference type="KEGG" id="gpi:GPICK_03615"/>
<keyword evidence="8 11" id="KW-0663">Pyridoxal phosphate</keyword>
<dbReference type="Gene3D" id="3.90.1150.10">
    <property type="entry name" value="Aspartate Aminotransferase, domain 1"/>
    <property type="match status" value="1"/>
</dbReference>
<dbReference type="EMBL" id="CP009788">
    <property type="protein sequence ID" value="AJE02584.1"/>
    <property type="molecule type" value="Genomic_DNA"/>
</dbReference>
<proteinExistence type="inferred from homology"/>
<dbReference type="InterPro" id="IPR015421">
    <property type="entry name" value="PyrdxlP-dep_Trfase_major"/>
</dbReference>
<dbReference type="InterPro" id="IPR001917">
    <property type="entry name" value="Aminotrans_II_pyridoxalP_BS"/>
</dbReference>
<evidence type="ECO:0000313" key="14">
    <source>
        <dbReference type="Proteomes" id="UP000057609"/>
    </source>
</evidence>
<evidence type="ECO:0000256" key="1">
    <source>
        <dbReference type="ARBA" id="ARBA00001933"/>
    </source>
</evidence>
<comment type="pathway">
    <text evidence="2">Cofactor biosynthesis; biotin biosynthesis.</text>
</comment>
<organism evidence="13 14">
    <name type="scientific">Geobacter pickeringii</name>
    <dbReference type="NCBI Taxonomy" id="345632"/>
    <lineage>
        <taxon>Bacteria</taxon>
        <taxon>Pseudomonadati</taxon>
        <taxon>Thermodesulfobacteriota</taxon>
        <taxon>Desulfuromonadia</taxon>
        <taxon>Geobacterales</taxon>
        <taxon>Geobacteraceae</taxon>
        <taxon>Geobacter</taxon>
    </lineage>
</organism>
<evidence type="ECO:0000256" key="3">
    <source>
        <dbReference type="ARBA" id="ARBA00010008"/>
    </source>
</evidence>
<dbReference type="STRING" id="345632.GPICK_03615"/>
<evidence type="ECO:0000256" key="8">
    <source>
        <dbReference type="ARBA" id="ARBA00022898"/>
    </source>
</evidence>
<dbReference type="InterPro" id="IPR004839">
    <property type="entry name" value="Aminotransferase_I/II_large"/>
</dbReference>
<dbReference type="InterPro" id="IPR022834">
    <property type="entry name" value="AONS_Proteobacteria"/>
</dbReference>
<feature type="modified residue" description="N6-(pyridoxal phosphate)lysine" evidence="11">
    <location>
        <position position="237"/>
    </location>
</feature>
<protein>
    <recommendedName>
        <fullName evidence="5 10">8-amino-7-oxononanoate synthase</fullName>
        <ecNumber evidence="5 10">2.3.1.47</ecNumber>
    </recommendedName>
</protein>
<feature type="domain" description="Aminotransferase class I/classII large" evidence="12">
    <location>
        <begin position="38"/>
        <end position="378"/>
    </location>
</feature>
<dbReference type="OrthoDB" id="9807157at2"/>
<dbReference type="Proteomes" id="UP000057609">
    <property type="component" value="Chromosome"/>
</dbReference>
<dbReference type="HAMAP" id="MF_01693">
    <property type="entry name" value="BioF_aminotrans_2"/>
    <property type="match status" value="1"/>
</dbReference>
<dbReference type="Pfam" id="PF00155">
    <property type="entry name" value="Aminotran_1_2"/>
    <property type="match status" value="1"/>
</dbReference>
<dbReference type="GO" id="GO:0009102">
    <property type="term" value="P:biotin biosynthetic process"/>
    <property type="evidence" value="ECO:0007669"/>
    <property type="project" value="UniProtKB-UniRule"/>
</dbReference>
<evidence type="ECO:0000256" key="7">
    <source>
        <dbReference type="ARBA" id="ARBA00022756"/>
    </source>
</evidence>
<dbReference type="GO" id="GO:0008710">
    <property type="term" value="F:8-amino-7-oxononanoate synthase activity"/>
    <property type="evidence" value="ECO:0007669"/>
    <property type="project" value="UniProtKB-UniRule"/>
</dbReference>
<dbReference type="AlphaFoldDB" id="A0A0B5BC29"/>
<evidence type="ECO:0000256" key="11">
    <source>
        <dbReference type="PIRSR" id="PIRSR604723-51"/>
    </source>
</evidence>
<evidence type="ECO:0000259" key="12">
    <source>
        <dbReference type="Pfam" id="PF00155"/>
    </source>
</evidence>
<gene>
    <name evidence="13" type="ORF">GPICK_03615</name>
</gene>
<dbReference type="CDD" id="cd06454">
    <property type="entry name" value="KBL_like"/>
    <property type="match status" value="1"/>
</dbReference>
<dbReference type="InterPro" id="IPR050087">
    <property type="entry name" value="AON_synthase_class-II"/>
</dbReference>
<dbReference type="InterPro" id="IPR004723">
    <property type="entry name" value="AONS_Archaea/Proteobacteria"/>
</dbReference>
<keyword evidence="14" id="KW-1185">Reference proteome</keyword>
<keyword evidence="6" id="KW-0808">Transferase</keyword>
<evidence type="ECO:0000256" key="4">
    <source>
        <dbReference type="ARBA" id="ARBA00011738"/>
    </source>
</evidence>
<comment type="cofactor">
    <cofactor evidence="1 11">
        <name>pyridoxal 5'-phosphate</name>
        <dbReference type="ChEBI" id="CHEBI:597326"/>
    </cofactor>
</comment>
<reference evidence="13 14" key="1">
    <citation type="journal article" date="2015" name="Genome Announc.">
        <title>Complete Genome of Geobacter pickeringii G13T, a Metal-Reducing Isolate from Sedimentary Kaolin Deposits.</title>
        <authorList>
            <person name="Badalamenti J.P."/>
            <person name="Bond D.R."/>
        </authorList>
    </citation>
    <scope>NUCLEOTIDE SEQUENCE [LARGE SCALE GENOMIC DNA]</scope>
    <source>
        <strain evidence="13 14">G13</strain>
    </source>
</reference>
<name>A0A0B5BC29_9BACT</name>
<dbReference type="HOGENOM" id="CLU_015846_11_0_7"/>
<evidence type="ECO:0000256" key="5">
    <source>
        <dbReference type="ARBA" id="ARBA00013187"/>
    </source>
</evidence>
<evidence type="ECO:0000256" key="6">
    <source>
        <dbReference type="ARBA" id="ARBA00022679"/>
    </source>
</evidence>
<comment type="similarity">
    <text evidence="3">Belongs to the class-II pyridoxal-phosphate-dependent aminotransferase family. BioF subfamily.</text>
</comment>
<evidence type="ECO:0000256" key="10">
    <source>
        <dbReference type="NCBIfam" id="TIGR00858"/>
    </source>
</evidence>
<comment type="catalytic activity">
    <reaction evidence="9">
        <text>6-carboxyhexanoyl-[ACP] + L-alanine + H(+) = (8S)-8-amino-7-oxononanoate + holo-[ACP] + CO2</text>
        <dbReference type="Rhea" id="RHEA:42288"/>
        <dbReference type="Rhea" id="RHEA-COMP:9685"/>
        <dbReference type="Rhea" id="RHEA-COMP:9955"/>
        <dbReference type="ChEBI" id="CHEBI:15378"/>
        <dbReference type="ChEBI" id="CHEBI:16526"/>
        <dbReference type="ChEBI" id="CHEBI:57972"/>
        <dbReference type="ChEBI" id="CHEBI:64479"/>
        <dbReference type="ChEBI" id="CHEBI:78846"/>
        <dbReference type="ChEBI" id="CHEBI:149468"/>
        <dbReference type="EC" id="2.3.1.47"/>
    </reaction>
</comment>
<evidence type="ECO:0000313" key="13">
    <source>
        <dbReference type="EMBL" id="AJE02584.1"/>
    </source>
</evidence>
<dbReference type="RefSeq" id="WP_039740593.1">
    <property type="nucleotide sequence ID" value="NZ_CP009788.1"/>
</dbReference>
<dbReference type="EC" id="2.3.1.47" evidence="5 10"/>
<dbReference type="GO" id="GO:0030170">
    <property type="term" value="F:pyridoxal phosphate binding"/>
    <property type="evidence" value="ECO:0007669"/>
    <property type="project" value="InterPro"/>
</dbReference>
<accession>A0A0B5BC29</accession>
<sequence length="391" mass="41510">MSGSIADELEELRRQGLHRRLRLVAGSQGSRVTVAGREVLLLCSNNYLGLADHPRLKEAAVRATERFGTGSGASRLVSGTMELHEALEERLARFKGTEAALLFNSGYAANSGIIPALAGKGDVIFSDRLNHASIVDGALLSRAKFVRYPHNDVAALRRLLEANPTTGRRLIVTDGVFSMDGDVAPLRELAALKREFGALLMVDDAHGTGVLGGGGRGSGEMLGVAQEIDLQMGTLGKALGSFGAYVAASRELVEYLVNRARSFIFSTSLPPAVLAAALAAIGLVDSPEGEELRRRLDRNARLFREAAAGAGFDTMGSATQIVPLFVGGAEEAMTFTARLLDKGIFAQGIRPPTVPAGTCRLRCTFMATHGEEEILRAVGVMERVGRDLGVV</sequence>
<dbReference type="Gene3D" id="3.40.640.10">
    <property type="entry name" value="Type I PLP-dependent aspartate aminotransferase-like (Major domain)"/>
    <property type="match status" value="1"/>
</dbReference>
<dbReference type="InterPro" id="IPR015422">
    <property type="entry name" value="PyrdxlP-dep_Trfase_small"/>
</dbReference>
<evidence type="ECO:0000256" key="2">
    <source>
        <dbReference type="ARBA" id="ARBA00004746"/>
    </source>
</evidence>